<evidence type="ECO:0000256" key="4">
    <source>
        <dbReference type="SAM" id="MobiDB-lite"/>
    </source>
</evidence>
<protein>
    <recommendedName>
        <fullName evidence="7">NF-kappa-B inhibitor cactus</fullName>
    </recommendedName>
</protein>
<dbReference type="Gene3D" id="1.25.40.20">
    <property type="entry name" value="Ankyrin repeat-containing domain"/>
    <property type="match status" value="1"/>
</dbReference>
<evidence type="ECO:0000256" key="1">
    <source>
        <dbReference type="ARBA" id="ARBA00022737"/>
    </source>
</evidence>
<evidence type="ECO:0000256" key="2">
    <source>
        <dbReference type="ARBA" id="ARBA00023043"/>
    </source>
</evidence>
<feature type="repeat" description="ANK" evidence="3">
    <location>
        <begin position="151"/>
        <end position="183"/>
    </location>
</feature>
<dbReference type="Proteomes" id="UP001154078">
    <property type="component" value="Chromosome 4"/>
</dbReference>
<gene>
    <name evidence="5" type="ORF">MELIAE_LOCUS7173</name>
</gene>
<dbReference type="PROSITE" id="PS50088">
    <property type="entry name" value="ANK_REPEAT"/>
    <property type="match status" value="4"/>
</dbReference>
<accession>A0A9P0B6G7</accession>
<dbReference type="SUPFAM" id="SSF48403">
    <property type="entry name" value="Ankyrin repeat"/>
    <property type="match status" value="1"/>
</dbReference>
<dbReference type="GO" id="GO:0071356">
    <property type="term" value="P:cellular response to tumor necrosis factor"/>
    <property type="evidence" value="ECO:0007669"/>
    <property type="project" value="TreeGrafter"/>
</dbReference>
<reference evidence="5" key="1">
    <citation type="submission" date="2021-12" db="EMBL/GenBank/DDBJ databases">
        <authorList>
            <person name="King R."/>
        </authorList>
    </citation>
    <scope>NUCLEOTIDE SEQUENCE</scope>
</reference>
<sequence length="364" mass="40845">MSSKFTDIGKEENNEATTDSGFISDYLTSTEITQELASHPEIQSIVEEEEEKENMQLPLDSGVCLSFSELSLEKSDLNNLSKPQIKTTSCTTTSNKENTEIWRKYYEQDKDGDTFFSRHLHVTIVCGRKELVEALVKIAPHHRLLDTPNDDAQTPLHLAVETHQHQIVRLLLVAGAKKSPRDIRGNTPLHVACQNGDIDCIKALLDPVQKIERDLLNLSYQPPQIYNDVDLNQWNYVGQTCVHVAASNGHVDVLRHLYWYGANINAREGCSGYTALHFAVENRHEEAVKFLLDECPKLDVNVTTYGGKSALQTTPYISQAMTSMLTVNGVSPYNSEDEYDDESDDDEMLYNPVLPVRNMVGATA</sequence>
<feature type="repeat" description="ANK" evidence="3">
    <location>
        <begin position="237"/>
        <end position="269"/>
    </location>
</feature>
<feature type="region of interest" description="Disordered" evidence="4">
    <location>
        <begin position="1"/>
        <end position="22"/>
    </location>
</feature>
<dbReference type="AlphaFoldDB" id="A0A9P0B6G7"/>
<dbReference type="OrthoDB" id="20727at2759"/>
<dbReference type="InterPro" id="IPR002110">
    <property type="entry name" value="Ankyrin_rpt"/>
</dbReference>
<keyword evidence="6" id="KW-1185">Reference proteome</keyword>
<name>A0A9P0B6G7_BRAAE</name>
<feature type="repeat" description="ANK" evidence="3">
    <location>
        <begin position="184"/>
        <end position="206"/>
    </location>
</feature>
<dbReference type="InterPro" id="IPR051070">
    <property type="entry name" value="NF-kappa-B_inhibitor"/>
</dbReference>
<dbReference type="GO" id="GO:0051059">
    <property type="term" value="F:NF-kappaB binding"/>
    <property type="evidence" value="ECO:0007669"/>
    <property type="project" value="TreeGrafter"/>
</dbReference>
<keyword evidence="2 3" id="KW-0040">ANK repeat</keyword>
<evidence type="ECO:0000313" key="5">
    <source>
        <dbReference type="EMBL" id="CAH0555925.1"/>
    </source>
</evidence>
<dbReference type="GO" id="GO:0005829">
    <property type="term" value="C:cytosol"/>
    <property type="evidence" value="ECO:0007669"/>
    <property type="project" value="TreeGrafter"/>
</dbReference>
<evidence type="ECO:0000313" key="6">
    <source>
        <dbReference type="Proteomes" id="UP001154078"/>
    </source>
</evidence>
<evidence type="ECO:0008006" key="7">
    <source>
        <dbReference type="Google" id="ProtNLM"/>
    </source>
</evidence>
<dbReference type="PANTHER" id="PTHR46680">
    <property type="entry name" value="NF-KAPPA-B INHIBITOR ALPHA"/>
    <property type="match status" value="1"/>
</dbReference>
<dbReference type="PANTHER" id="PTHR46680:SF3">
    <property type="entry name" value="NF-KAPPA-B INHIBITOR CACTUS"/>
    <property type="match status" value="1"/>
</dbReference>
<dbReference type="Pfam" id="PF12796">
    <property type="entry name" value="Ank_2"/>
    <property type="match status" value="2"/>
</dbReference>
<dbReference type="SMART" id="SM00248">
    <property type="entry name" value="ANK"/>
    <property type="match status" value="4"/>
</dbReference>
<dbReference type="PRINTS" id="PR01415">
    <property type="entry name" value="ANKYRIN"/>
</dbReference>
<keyword evidence="1" id="KW-0677">Repeat</keyword>
<dbReference type="InterPro" id="IPR036770">
    <property type="entry name" value="Ankyrin_rpt-contain_sf"/>
</dbReference>
<feature type="repeat" description="ANK" evidence="3">
    <location>
        <begin position="271"/>
        <end position="303"/>
    </location>
</feature>
<dbReference type="PROSITE" id="PS50297">
    <property type="entry name" value="ANK_REP_REGION"/>
    <property type="match status" value="4"/>
</dbReference>
<organism evidence="5 6">
    <name type="scientific">Brassicogethes aeneus</name>
    <name type="common">Rape pollen beetle</name>
    <name type="synonym">Meligethes aeneus</name>
    <dbReference type="NCBI Taxonomy" id="1431903"/>
    <lineage>
        <taxon>Eukaryota</taxon>
        <taxon>Metazoa</taxon>
        <taxon>Ecdysozoa</taxon>
        <taxon>Arthropoda</taxon>
        <taxon>Hexapoda</taxon>
        <taxon>Insecta</taxon>
        <taxon>Pterygota</taxon>
        <taxon>Neoptera</taxon>
        <taxon>Endopterygota</taxon>
        <taxon>Coleoptera</taxon>
        <taxon>Polyphaga</taxon>
        <taxon>Cucujiformia</taxon>
        <taxon>Nitidulidae</taxon>
        <taxon>Meligethinae</taxon>
        <taxon>Brassicogethes</taxon>
    </lineage>
</organism>
<proteinExistence type="predicted"/>
<dbReference type="EMBL" id="OV121135">
    <property type="protein sequence ID" value="CAH0555925.1"/>
    <property type="molecule type" value="Genomic_DNA"/>
</dbReference>
<evidence type="ECO:0000256" key="3">
    <source>
        <dbReference type="PROSITE-ProRule" id="PRU00023"/>
    </source>
</evidence>